<sequence>MDFKTYIEDPKTMLVLDGALATELQERGLDLNDPLWSGKALVENPNAIVDVEKTYLQSGARCIVTASYQTTPEFLELRRNISASEAYDTVKKSVQLAKQARDTFFKAVGTKPRVFIAGSIGPYGALLSDGSEYRGDYTKTENEFKSFHRSRMRALVHAGVDLLAIETQPSAPEVRALLNLMESEFPTTQAWVSFTVKEENPTALCDGTPFGDIVPLLDAAPNVVAIGVNCVPLQVAKDSLACIATFTKKPLVVYPNSGETYDHHDKQWSGKHNHGTLETECDAWIQHGARLIGGCCRTGPDDIKALSQKLESLHYTCSK</sequence>
<evidence type="ECO:0000256" key="3">
    <source>
        <dbReference type="ARBA" id="ARBA00022723"/>
    </source>
</evidence>
<keyword evidence="4 5" id="KW-0862">Zinc</keyword>
<keyword evidence="3 5" id="KW-0479">Metal-binding</keyword>
<dbReference type="PIRSF" id="PIRSF037505">
    <property type="entry name" value="Betaine_HMT"/>
    <property type="match status" value="1"/>
</dbReference>
<keyword evidence="9" id="KW-1185">Reference proteome</keyword>
<dbReference type="GO" id="GO:0008898">
    <property type="term" value="F:S-adenosylmethionine-homocysteine S-methyltransferase activity"/>
    <property type="evidence" value="ECO:0007669"/>
    <property type="project" value="TreeGrafter"/>
</dbReference>
<dbReference type="Gene3D" id="3.20.20.330">
    <property type="entry name" value="Homocysteine-binding-like domain"/>
    <property type="match status" value="1"/>
</dbReference>
<dbReference type="Proteomes" id="UP000515908">
    <property type="component" value="Chromosome 01"/>
</dbReference>
<evidence type="ECO:0000256" key="1">
    <source>
        <dbReference type="ARBA" id="ARBA00022603"/>
    </source>
</evidence>
<name>S9V8A2_9TRYP</name>
<dbReference type="InterPro" id="IPR036589">
    <property type="entry name" value="HCY_dom_sf"/>
</dbReference>
<dbReference type="PANTHER" id="PTHR46015:SF1">
    <property type="entry name" value="HOMOCYSTEINE S-METHYLTRANSFERASE-LIKE ISOFORM 1"/>
    <property type="match status" value="1"/>
</dbReference>
<accession>S9V8A2</accession>
<feature type="domain" description="Hcy-binding" evidence="7">
    <location>
        <begin position="2"/>
        <end position="310"/>
    </location>
</feature>
<feature type="binding site" evidence="6">
    <location>
        <position position="296"/>
    </location>
    <ligand>
        <name>Zn(2+)</name>
        <dbReference type="ChEBI" id="CHEBI:29105"/>
    </ligand>
</feature>
<evidence type="ECO:0000259" key="7">
    <source>
        <dbReference type="PROSITE" id="PS50970"/>
    </source>
</evidence>
<dbReference type="PROSITE" id="PS50970">
    <property type="entry name" value="HCY"/>
    <property type="match status" value="1"/>
</dbReference>
<dbReference type="EMBL" id="LR877145">
    <property type="protein sequence ID" value="CAD2213250.1"/>
    <property type="molecule type" value="Genomic_DNA"/>
</dbReference>
<feature type="binding site" evidence="5 6">
    <location>
        <position position="230"/>
    </location>
    <ligand>
        <name>Zn(2+)</name>
        <dbReference type="ChEBI" id="CHEBI:29105"/>
    </ligand>
</feature>
<evidence type="ECO:0000256" key="2">
    <source>
        <dbReference type="ARBA" id="ARBA00022679"/>
    </source>
</evidence>
<dbReference type="GO" id="GO:0008270">
    <property type="term" value="F:zinc ion binding"/>
    <property type="evidence" value="ECO:0007669"/>
    <property type="project" value="InterPro"/>
</dbReference>
<evidence type="ECO:0000256" key="5">
    <source>
        <dbReference type="PIRSR" id="PIRSR037505-2"/>
    </source>
</evidence>
<dbReference type="Pfam" id="PF02574">
    <property type="entry name" value="S-methyl_trans"/>
    <property type="match status" value="1"/>
</dbReference>
<comment type="cofactor">
    <cofactor evidence="5">
        <name>Zn(2+)</name>
        <dbReference type="ChEBI" id="CHEBI:29105"/>
    </cofactor>
    <text evidence="5">Binds 1 zinc ion per subunit.</text>
</comment>
<dbReference type="OrthoDB" id="261426at2759"/>
<proteinExistence type="predicted"/>
<dbReference type="FunFam" id="3.20.20.330:FF:000002">
    <property type="entry name" value="Homocysteine S-methyltransferase"/>
    <property type="match status" value="1"/>
</dbReference>
<dbReference type="SUPFAM" id="SSF82282">
    <property type="entry name" value="Homocysteine S-methyltransferase"/>
    <property type="match status" value="1"/>
</dbReference>
<organism evidence="8 9">
    <name type="scientific">Angomonas deanei</name>
    <dbReference type="NCBI Taxonomy" id="59799"/>
    <lineage>
        <taxon>Eukaryota</taxon>
        <taxon>Discoba</taxon>
        <taxon>Euglenozoa</taxon>
        <taxon>Kinetoplastea</taxon>
        <taxon>Metakinetoplastina</taxon>
        <taxon>Trypanosomatida</taxon>
        <taxon>Trypanosomatidae</taxon>
        <taxon>Strigomonadinae</taxon>
        <taxon>Angomonas</taxon>
    </lineage>
</organism>
<evidence type="ECO:0000256" key="6">
    <source>
        <dbReference type="PROSITE-ProRule" id="PRU00333"/>
    </source>
</evidence>
<keyword evidence="2 6" id="KW-0808">Transferase</keyword>
<evidence type="ECO:0000313" key="9">
    <source>
        <dbReference type="Proteomes" id="UP000515908"/>
    </source>
</evidence>
<dbReference type="NCBIfam" id="NF007020">
    <property type="entry name" value="PRK09485.1"/>
    <property type="match status" value="1"/>
</dbReference>
<protein>
    <submittedName>
        <fullName evidence="8">Homocysteine S-methyltransferase, putative</fullName>
    </submittedName>
</protein>
<dbReference type="VEuPathDB" id="TriTrypDB:ADEAN_000068700"/>
<dbReference type="AlphaFoldDB" id="S9V8A2"/>
<dbReference type="GO" id="GO:0032259">
    <property type="term" value="P:methylation"/>
    <property type="evidence" value="ECO:0007669"/>
    <property type="project" value="UniProtKB-KW"/>
</dbReference>
<dbReference type="GO" id="GO:0009086">
    <property type="term" value="P:methionine biosynthetic process"/>
    <property type="evidence" value="ECO:0007669"/>
    <property type="project" value="InterPro"/>
</dbReference>
<feature type="binding site" evidence="6">
    <location>
        <position position="295"/>
    </location>
    <ligand>
        <name>Zn(2+)</name>
        <dbReference type="ChEBI" id="CHEBI:29105"/>
    </ligand>
</feature>
<dbReference type="InterPro" id="IPR051486">
    <property type="entry name" value="Hcy_S-methyltransferase"/>
</dbReference>
<evidence type="ECO:0000313" key="8">
    <source>
        <dbReference type="EMBL" id="CAD2213250.1"/>
    </source>
</evidence>
<evidence type="ECO:0000256" key="4">
    <source>
        <dbReference type="ARBA" id="ARBA00022833"/>
    </source>
</evidence>
<dbReference type="InterPro" id="IPR003726">
    <property type="entry name" value="HCY_dom"/>
</dbReference>
<reference evidence="8 9" key="1">
    <citation type="submission" date="2020-08" db="EMBL/GenBank/DDBJ databases">
        <authorList>
            <person name="Newling K."/>
            <person name="Davey J."/>
            <person name="Forrester S."/>
        </authorList>
    </citation>
    <scope>NUCLEOTIDE SEQUENCE [LARGE SCALE GENOMIC DNA]</scope>
    <source>
        <strain evidence="9">Crithidia deanei Carvalho (ATCC PRA-265)</strain>
    </source>
</reference>
<gene>
    <name evidence="8" type="ORF">ADEAN_000068700</name>
</gene>
<dbReference type="GO" id="GO:0033528">
    <property type="term" value="P:S-methylmethionine cycle"/>
    <property type="evidence" value="ECO:0007669"/>
    <property type="project" value="TreeGrafter"/>
</dbReference>
<dbReference type="InterPro" id="IPR017226">
    <property type="entry name" value="BHMT-like"/>
</dbReference>
<dbReference type="PANTHER" id="PTHR46015">
    <property type="entry name" value="ZGC:172121"/>
    <property type="match status" value="1"/>
</dbReference>
<keyword evidence="1 6" id="KW-0489">Methyltransferase</keyword>